<feature type="compositionally biased region" description="Low complexity" evidence="2">
    <location>
        <begin position="866"/>
        <end position="883"/>
    </location>
</feature>
<gene>
    <name evidence="4" type="ORF">H4Q32_008069</name>
</gene>
<dbReference type="Proteomes" id="UP000830375">
    <property type="component" value="Unassembled WGS sequence"/>
</dbReference>
<feature type="region of interest" description="Disordered" evidence="2">
    <location>
        <begin position="1"/>
        <end position="54"/>
    </location>
</feature>
<dbReference type="PANTHER" id="PTHR47743:SF1">
    <property type="entry name" value="CRACD-LIKE PROTEIN"/>
    <property type="match status" value="1"/>
</dbReference>
<feature type="compositionally biased region" description="Basic residues" evidence="2">
    <location>
        <begin position="21"/>
        <end position="37"/>
    </location>
</feature>
<feature type="compositionally biased region" description="Low complexity" evidence="2">
    <location>
        <begin position="815"/>
        <end position="833"/>
    </location>
</feature>
<feature type="coiled-coil region" evidence="1">
    <location>
        <begin position="604"/>
        <end position="634"/>
    </location>
</feature>
<feature type="compositionally biased region" description="Polar residues" evidence="2">
    <location>
        <begin position="246"/>
        <end position="267"/>
    </location>
</feature>
<evidence type="ECO:0000256" key="2">
    <source>
        <dbReference type="SAM" id="MobiDB-lite"/>
    </source>
</evidence>
<feature type="region of interest" description="Disordered" evidence="2">
    <location>
        <begin position="118"/>
        <end position="148"/>
    </location>
</feature>
<proteinExistence type="predicted"/>
<feature type="compositionally biased region" description="Polar residues" evidence="2">
    <location>
        <begin position="45"/>
        <end position="54"/>
    </location>
</feature>
<feature type="compositionally biased region" description="Polar residues" evidence="2">
    <location>
        <begin position="985"/>
        <end position="1004"/>
    </location>
</feature>
<feature type="compositionally biased region" description="Basic residues" evidence="2">
    <location>
        <begin position="226"/>
        <end position="245"/>
    </location>
</feature>
<evidence type="ECO:0000259" key="3">
    <source>
        <dbReference type="Pfam" id="PF15262"/>
    </source>
</evidence>
<comment type="caution">
    <text evidence="4">The sequence shown here is derived from an EMBL/GenBank/DDBJ whole genome shotgun (WGS) entry which is preliminary data.</text>
</comment>
<feature type="compositionally biased region" description="Polar residues" evidence="2">
    <location>
        <begin position="210"/>
        <end position="222"/>
    </location>
</feature>
<feature type="region of interest" description="Disordered" evidence="2">
    <location>
        <begin position="1058"/>
        <end position="1165"/>
    </location>
</feature>
<feature type="compositionally biased region" description="Low complexity" evidence="2">
    <location>
        <begin position="840"/>
        <end position="850"/>
    </location>
</feature>
<feature type="compositionally biased region" description="Polar residues" evidence="2">
    <location>
        <begin position="473"/>
        <end position="483"/>
    </location>
</feature>
<feature type="compositionally biased region" description="Basic and acidic residues" evidence="2">
    <location>
        <begin position="545"/>
        <end position="559"/>
    </location>
</feature>
<evidence type="ECO:0000313" key="4">
    <source>
        <dbReference type="EMBL" id="KAI2660490.1"/>
    </source>
</evidence>
<dbReference type="Pfam" id="PF15262">
    <property type="entry name" value="DUF4592"/>
    <property type="match status" value="1"/>
</dbReference>
<feature type="compositionally biased region" description="Polar residues" evidence="2">
    <location>
        <begin position="884"/>
        <end position="919"/>
    </location>
</feature>
<dbReference type="EMBL" id="JACTAM010000009">
    <property type="protein sequence ID" value="KAI2660490.1"/>
    <property type="molecule type" value="Genomic_DNA"/>
</dbReference>
<feature type="compositionally biased region" description="Polar residues" evidence="2">
    <location>
        <begin position="1086"/>
        <end position="1107"/>
    </location>
</feature>
<dbReference type="InterPro" id="IPR026713">
    <property type="entry name" value="CRACD-like"/>
</dbReference>
<feature type="compositionally biased region" description="Polar residues" evidence="2">
    <location>
        <begin position="1137"/>
        <end position="1146"/>
    </location>
</feature>
<feature type="compositionally biased region" description="Basic and acidic residues" evidence="2">
    <location>
        <begin position="484"/>
        <end position="495"/>
    </location>
</feature>
<feature type="domain" description="DUF4592" evidence="3">
    <location>
        <begin position="112"/>
        <end position="242"/>
    </location>
</feature>
<protein>
    <submittedName>
        <fullName evidence="4">CRACD-like protein</fullName>
    </submittedName>
</protein>
<feature type="region of interest" description="Disordered" evidence="2">
    <location>
        <begin position="437"/>
        <end position="585"/>
    </location>
</feature>
<feature type="compositionally biased region" description="Low complexity" evidence="2">
    <location>
        <begin position="711"/>
        <end position="728"/>
    </location>
</feature>
<feature type="region of interest" description="Disordered" evidence="2">
    <location>
        <begin position="668"/>
        <end position="1040"/>
    </location>
</feature>
<feature type="compositionally biased region" description="Polar residues" evidence="2">
    <location>
        <begin position="961"/>
        <end position="976"/>
    </location>
</feature>
<organism evidence="4 5">
    <name type="scientific">Labeo rohita</name>
    <name type="common">Indian major carp</name>
    <name type="synonym">Cyprinus rohita</name>
    <dbReference type="NCBI Taxonomy" id="84645"/>
    <lineage>
        <taxon>Eukaryota</taxon>
        <taxon>Metazoa</taxon>
        <taxon>Chordata</taxon>
        <taxon>Craniata</taxon>
        <taxon>Vertebrata</taxon>
        <taxon>Euteleostomi</taxon>
        <taxon>Actinopterygii</taxon>
        <taxon>Neopterygii</taxon>
        <taxon>Teleostei</taxon>
        <taxon>Ostariophysi</taxon>
        <taxon>Cypriniformes</taxon>
        <taxon>Cyprinidae</taxon>
        <taxon>Labeoninae</taxon>
        <taxon>Labeonini</taxon>
        <taxon>Labeo</taxon>
    </lineage>
</organism>
<keyword evidence="5" id="KW-1185">Reference proteome</keyword>
<feature type="compositionally biased region" description="Low complexity" evidence="2">
    <location>
        <begin position="1067"/>
        <end position="1077"/>
    </location>
</feature>
<feature type="compositionally biased region" description="Polar residues" evidence="2">
    <location>
        <begin position="499"/>
        <end position="510"/>
    </location>
</feature>
<keyword evidence="1" id="KW-0175">Coiled coil</keyword>
<accession>A0ABQ8MC75</accession>
<sequence>MNVLEISGDPEGEGSDDLTGRKKSRLKSKSRLYGKIRRKEDGGMKQSQSESDITLSVEDSDCFKGMLGSRTFSHDSIFNEEHSHSEPEPLRILSQENIHGKIRALQIKLQQQKLHLGPPPLLLPNKRHEDLGGSLEDDGLPRSPSEVSRGEGLHIGILNKFSIPPKNHSTLSLAGTESEEEHQASSQPLSPRLISPAPAPLSPLDPGSVDFSTPPQFTSLLDNSAARHRMSIKPKNQRASAKNKRATTSAGSRARSESLNNLDQSLTTREEETSLIQIPRVYSYSSQVLRGERFTTSQLKTPIPVSPLTFLQTSQDSSKVSAEPELVRNILSASPPRSSLREMPPAVSPLAKLPIPMVPIDKKGKVDVSEMLSSTKLPKNGQSTIVSTVSPTVRPSVTTTPEVIPAKDEKSNALIIQTKADTLSKYSVQTAANIENRPASTQAPTNVFCGVNLRPSSLRRNTPSTDEKHESRTLQPVSTTSAVSHEDHTQTEFIRRQRTVSGSFHSVSSDKNQERPRTASFTGVVGQAGLKKEPPSPAKPPLNFKIERQVSSHVEKTIKDPCANEPPTSKKEDKTDTSPVIPTKFTDLAKSRPWALDMGESQDNEKHEVAIEATEEAVQEVEVAEEAREDVMEEATNAFGVKLRSTSLSLKFRLDKAQSGDSVKCHSVEVNAPILPPASQSDSSSRVEPEDQRTAMGSTRVHAKPKDPPLQTDSPSTSVQSSDSPPKSFFRDKERAGVLRQADPAQPSLLASKSTKIVPSPAKEGTDLLPEETTVVPSQESTPTSIASEVSWMEMAREKTRSLQQLFTSRLPEFPSLQSRPTTQPQTQTSTSQANSRIIQPTTTQPLLRPTETKPPPSAQHSGRSTQSTTPLTQTQTRTTTNQPSANSTQTTTSPSQLDSAREIQFQSKTQISNSTTKPTQSTVISTSNTQTTTVHTAKQPLQALAPQTPPIQPSSPLRAASQTHTQAILRSTSTPGYPHLLSSPKLTSHPVSQQSANTVSKDQSQTEEGEPNVISGKADKASASQGKGTEDGRPVWAAGLGNKTSLFQRWENQTTVATKTGELKSTAESQTTSQSTVPLKPILKVSSTGTGLDPSLSMQASVSSIPMRSADREDKWQQKSVPPSSPSSSPSSSSPLQSVRDNAQPSWMELAKRKSLAWSDKTMD</sequence>
<dbReference type="PANTHER" id="PTHR47743">
    <property type="entry name" value="KIAA1210 / KIAA1211 FAMILY MEMBER"/>
    <property type="match status" value="1"/>
</dbReference>
<evidence type="ECO:0000313" key="5">
    <source>
        <dbReference type="Proteomes" id="UP000830375"/>
    </source>
</evidence>
<feature type="region of interest" description="Disordered" evidence="2">
    <location>
        <begin position="166"/>
        <end position="270"/>
    </location>
</feature>
<reference evidence="4 5" key="1">
    <citation type="submission" date="2022-01" db="EMBL/GenBank/DDBJ databases">
        <title>A high-quality chromosome-level genome assembly of rohu carp, Labeo rohita.</title>
        <authorList>
            <person name="Arick M.A. II"/>
            <person name="Hsu C.-Y."/>
            <person name="Magbanua Z."/>
            <person name="Pechanova O."/>
            <person name="Grover C."/>
            <person name="Miller E."/>
            <person name="Thrash A."/>
            <person name="Ezzel L."/>
            <person name="Alam S."/>
            <person name="Benzie J."/>
            <person name="Hamilton M."/>
            <person name="Karsi A."/>
            <person name="Lawrence M.L."/>
            <person name="Peterson D.G."/>
        </authorList>
    </citation>
    <scope>NUCLEOTIDE SEQUENCE [LARGE SCALE GENOMIC DNA]</scope>
    <source>
        <strain evidence="5">BAU-BD-2019</strain>
        <tissue evidence="4">Blood</tissue>
    </source>
</reference>
<dbReference type="InterPro" id="IPR028030">
    <property type="entry name" value="DUF4592"/>
</dbReference>
<name>A0ABQ8MC75_LABRO</name>
<feature type="compositionally biased region" description="Polar residues" evidence="2">
    <location>
        <begin position="454"/>
        <end position="464"/>
    </location>
</feature>
<feature type="compositionally biased region" description="Low complexity" evidence="2">
    <location>
        <begin position="920"/>
        <end position="947"/>
    </location>
</feature>
<feature type="compositionally biased region" description="Low complexity" evidence="2">
    <location>
        <begin position="1127"/>
        <end position="1136"/>
    </location>
</feature>
<feature type="compositionally biased region" description="Polar residues" evidence="2">
    <location>
        <begin position="775"/>
        <end position="788"/>
    </location>
</feature>
<evidence type="ECO:0000256" key="1">
    <source>
        <dbReference type="SAM" id="Coils"/>
    </source>
</evidence>